<dbReference type="Proteomes" id="UP000183812">
    <property type="component" value="Unassembled WGS sequence"/>
</dbReference>
<organism evidence="1 2">
    <name type="scientific">Rhodobacter capsulatus</name>
    <name type="common">Rhodopseudomonas capsulata</name>
    <dbReference type="NCBI Taxonomy" id="1061"/>
    <lineage>
        <taxon>Bacteria</taxon>
        <taxon>Pseudomonadati</taxon>
        <taxon>Pseudomonadota</taxon>
        <taxon>Alphaproteobacteria</taxon>
        <taxon>Rhodobacterales</taxon>
        <taxon>Rhodobacter group</taxon>
        <taxon>Rhodobacter</taxon>
    </lineage>
</organism>
<gene>
    <name evidence="1" type="ORF">SAMN04244550_02353</name>
</gene>
<dbReference type="OrthoDB" id="1908546at2"/>
<dbReference type="EMBL" id="FNAY01000012">
    <property type="protein sequence ID" value="SDF50989.1"/>
    <property type="molecule type" value="Genomic_DNA"/>
</dbReference>
<dbReference type="RefSeq" id="WP_074554410.1">
    <property type="nucleotide sequence ID" value="NZ_CP119563.1"/>
</dbReference>
<name>A0A1G7LPW0_RHOCA</name>
<protein>
    <submittedName>
        <fullName evidence="1">Uncharacterized protein</fullName>
    </submittedName>
</protein>
<proteinExistence type="predicted"/>
<reference evidence="1 2" key="1">
    <citation type="submission" date="2016-10" db="EMBL/GenBank/DDBJ databases">
        <authorList>
            <person name="de Groot N.N."/>
        </authorList>
    </citation>
    <scope>NUCLEOTIDE SEQUENCE [LARGE SCALE GENOMIC DNA]</scope>
    <source>
        <strain evidence="2">DSM 938 / 37b4</strain>
    </source>
</reference>
<accession>A0A1G7LPW0</accession>
<evidence type="ECO:0000313" key="2">
    <source>
        <dbReference type="Proteomes" id="UP000183812"/>
    </source>
</evidence>
<sequence length="134" mass="13661">MTAAAPDLTCATAQELGDLLGVTPRRVRQLAEEGRLVKRGRGTFDTTQAVLGSIGAAVLGQDRKRGVPANVVAAVGWLSGFGGRVPAPVTAEDLAAWREGCARWGLTADEAAGLLAAAAALLGANAPQFKVSPQ</sequence>
<dbReference type="AlphaFoldDB" id="A0A1G7LPW0"/>
<evidence type="ECO:0000313" key="1">
    <source>
        <dbReference type="EMBL" id="SDF50989.1"/>
    </source>
</evidence>